<name>A0A9P4GQE0_9PLEO</name>
<feature type="compositionally biased region" description="Polar residues" evidence="3">
    <location>
        <begin position="1164"/>
        <end position="1174"/>
    </location>
</feature>
<dbReference type="Gene3D" id="3.40.50.300">
    <property type="entry name" value="P-loop containing nucleotide triphosphate hydrolases"/>
    <property type="match status" value="1"/>
</dbReference>
<keyword evidence="1" id="KW-0677">Repeat</keyword>
<feature type="domain" description="Bromo" evidence="4">
    <location>
        <begin position="1001"/>
        <end position="1105"/>
    </location>
</feature>
<gene>
    <name evidence="6" type="ORF">K460DRAFT_404584</name>
</gene>
<dbReference type="Pfam" id="PF00439">
    <property type="entry name" value="Bromodomain"/>
    <property type="match status" value="1"/>
</dbReference>
<dbReference type="InterPro" id="IPR056125">
    <property type="entry name" value="DUF7708"/>
</dbReference>
<dbReference type="Proteomes" id="UP000800039">
    <property type="component" value="Unassembled WGS sequence"/>
</dbReference>
<feature type="region of interest" description="Disordered" evidence="3">
    <location>
        <begin position="1303"/>
        <end position="1327"/>
    </location>
</feature>
<feature type="region of interest" description="Disordered" evidence="3">
    <location>
        <begin position="1187"/>
        <end position="1210"/>
    </location>
</feature>
<feature type="compositionally biased region" description="Basic and acidic residues" evidence="3">
    <location>
        <begin position="1423"/>
        <end position="1434"/>
    </location>
</feature>
<dbReference type="InterPro" id="IPR013087">
    <property type="entry name" value="Znf_C2H2_type"/>
</dbReference>
<dbReference type="InterPro" id="IPR036427">
    <property type="entry name" value="Bromodomain-like_sf"/>
</dbReference>
<dbReference type="SUPFAM" id="SSF52540">
    <property type="entry name" value="P-loop containing nucleoside triphosphate hydrolases"/>
    <property type="match status" value="1"/>
</dbReference>
<dbReference type="SUPFAM" id="SSF47370">
    <property type="entry name" value="Bromodomain"/>
    <property type="match status" value="1"/>
</dbReference>
<dbReference type="GO" id="GO:0006325">
    <property type="term" value="P:chromatin organization"/>
    <property type="evidence" value="ECO:0007669"/>
    <property type="project" value="UniProtKB-ARBA"/>
</dbReference>
<dbReference type="SMART" id="SM00297">
    <property type="entry name" value="BROMO"/>
    <property type="match status" value="1"/>
</dbReference>
<proteinExistence type="predicted"/>
<evidence type="ECO:0008006" key="8">
    <source>
        <dbReference type="Google" id="ProtNLM"/>
    </source>
</evidence>
<dbReference type="OrthoDB" id="7464126at2759"/>
<evidence type="ECO:0000313" key="6">
    <source>
        <dbReference type="EMBL" id="KAF1849355.1"/>
    </source>
</evidence>
<evidence type="ECO:0000259" key="5">
    <source>
        <dbReference type="SMART" id="SM00355"/>
    </source>
</evidence>
<feature type="region of interest" description="Disordered" evidence="3">
    <location>
        <begin position="1"/>
        <end position="32"/>
    </location>
</feature>
<feature type="region of interest" description="Disordered" evidence="3">
    <location>
        <begin position="1423"/>
        <end position="1466"/>
    </location>
</feature>
<feature type="compositionally biased region" description="Low complexity" evidence="3">
    <location>
        <begin position="7"/>
        <end position="30"/>
    </location>
</feature>
<feature type="domain" description="C2H2-type" evidence="5">
    <location>
        <begin position="886"/>
        <end position="913"/>
    </location>
</feature>
<dbReference type="PANTHER" id="PTHR10039">
    <property type="entry name" value="AMELOGENIN"/>
    <property type="match status" value="1"/>
</dbReference>
<dbReference type="InterPro" id="IPR054471">
    <property type="entry name" value="GPIID_WHD"/>
</dbReference>
<feature type="domain" description="C2H2-type" evidence="5">
    <location>
        <begin position="855"/>
        <end position="882"/>
    </location>
</feature>
<dbReference type="RefSeq" id="XP_040791918.1">
    <property type="nucleotide sequence ID" value="XM_040936748.1"/>
</dbReference>
<feature type="compositionally biased region" description="Polar residues" evidence="3">
    <location>
        <begin position="1435"/>
        <end position="1448"/>
    </location>
</feature>
<evidence type="ECO:0000256" key="1">
    <source>
        <dbReference type="ARBA" id="ARBA00022737"/>
    </source>
</evidence>
<dbReference type="Pfam" id="PF24809">
    <property type="entry name" value="DUF7708"/>
    <property type="match status" value="1"/>
</dbReference>
<evidence type="ECO:0000313" key="7">
    <source>
        <dbReference type="Proteomes" id="UP000800039"/>
    </source>
</evidence>
<feature type="region of interest" description="Disordered" evidence="3">
    <location>
        <begin position="1352"/>
        <end position="1399"/>
    </location>
</feature>
<dbReference type="SMART" id="SM00355">
    <property type="entry name" value="ZnF_C2H2"/>
    <property type="match status" value="2"/>
</dbReference>
<dbReference type="PANTHER" id="PTHR10039:SF14">
    <property type="entry name" value="NACHT DOMAIN-CONTAINING PROTEIN"/>
    <property type="match status" value="1"/>
</dbReference>
<evidence type="ECO:0000256" key="3">
    <source>
        <dbReference type="SAM" id="MobiDB-lite"/>
    </source>
</evidence>
<evidence type="ECO:0000259" key="4">
    <source>
        <dbReference type="SMART" id="SM00297"/>
    </source>
</evidence>
<evidence type="ECO:0000256" key="2">
    <source>
        <dbReference type="ARBA" id="ARBA00023117"/>
    </source>
</evidence>
<feature type="compositionally biased region" description="Low complexity" evidence="3">
    <location>
        <begin position="1188"/>
        <end position="1201"/>
    </location>
</feature>
<sequence>MASLTGAPQPSSLAPHLSPSSTSSSTTLAPQARRTFQESFDRFEKTVQKRSKNDQRDFNDTTLRDVQEAAKEIEQQLAARQCLRNLKRLEPLLSGLEAYSKVVEVLCNGTPYVPWIWAPIKLMMKLATDNISAFEKLISAYAQIAENLPRFDRLSNAFRNNPDFQQVLAVVYSDILEFHRQAYKFFRRSGWKCFFKSSWGQFEAKFNCILESMSRHAKLVDQEANAFLISETMQWRKDAREAANRAEKDRRVVQLTASLAWLGVENVPHCGQSYQDNSLNTLTNDCCPGTTDWIMKHQKMQAWLQDGRGSSTLWLKGKPGSGKSTICARIAQSLRTYSTHRRYTLLYCFYGYRISTFHPDPVIFILATLASQILRQNIKLSAYIYEEFVAEARSPSIRELQQILSDLMPQLKMPRILIDGIDECVHYDCNGRPRDLNPVKGVLQAILQLEHPVNGMPPPKILLVSRDVSQVTVKLSKKPTVSLDDENDAITIAIRYFTKQRFREIQDRFESFPDVDNILNKTEDMIISRSQGMFLWVKLVLSHLEEDAYNLNDLEAAVANMPVSLNSFYDRILARVMLLSPSSRERANSMLNWMICGRRPLRSVELQDAIAFATGQDTLTERSKLPKTILDLCKPLIQTHSDGHVSFVHFTVQEFLLGRTSTSSLESERCVSMSCLKYLNFSLGLIRQYAVYDSRTVDVGKCLYTLQSYAKEHWLDHLLAFISKLHGVADKQLEERLDRLVDIIQSHQTQASNASLNFISEGPESALSLEPRLEHIRHSGYIYEALCKVVRHRHQQMVHFKNPALAHLHPDPTPFSIVQAEHQKRVEVLLSSTSFPGLTPAQLAIFHDYHRPFAFVCRFPGCSSILAGFATHDERGQHEKSHAPPLVCTHSGCKYTLGFSSLQLLKRHIREFHNAALAGIPRSLRPQKARSLSKDAPDSYTKGSTQLDKSDYNTTSSMKKNAPHEERATEQYFDQKLLQGYLEAQPWYTPPLSETVHEREVRIQTTDLREPLLRLFKQLRTNPDAWPFGTAEIAGGDISIQEMERKLDKNLYPTLEGFVHDAQSMFNHCRSYYIPDKSVKVIQRAAESADRLEEFMWKQIREMKIHRSFDPSQVKMNERFWRSRTSSYNPGNGDLSGGSISLRELEYEHMESTPGNIHHATAHNPDTTGTSFDTISSIPMPLPRAFLSSSSAQSSGSTANTSPPPTKSTNSRVALHHFVQYYRVQLQKGQILSGWRLTTSPEERGTFAYKFFIQCSSIIIEIPDMEATRLALQFERANFTRAQTREQYVQLTQQGLRSMAQRIQNTDTSKANSATTSGEINAPQRDEVPAPFVSPGQVLLNYASEGVPIDFGRSGPSTVEHLKGIESPAPSPTSDYGDPGAPRPISLSPRPPPNFLPSESSMHFKKLEAVGYESLETSTARLARERADADERRNQQLSMLRTPSQEVTKPTGLGSPFRLRSMGPWI</sequence>
<keyword evidence="2" id="KW-0103">Bromodomain</keyword>
<dbReference type="InterPro" id="IPR027417">
    <property type="entry name" value="P-loop_NTPase"/>
</dbReference>
<protein>
    <recommendedName>
        <fullName evidence="8">NACHT domain-containing protein</fullName>
    </recommendedName>
</protein>
<dbReference type="GeneID" id="63853998"/>
<dbReference type="EMBL" id="ML976615">
    <property type="protein sequence ID" value="KAF1849355.1"/>
    <property type="molecule type" value="Genomic_DNA"/>
</dbReference>
<dbReference type="Gene3D" id="1.20.920.10">
    <property type="entry name" value="Bromodomain-like"/>
    <property type="match status" value="1"/>
</dbReference>
<dbReference type="InterPro" id="IPR056884">
    <property type="entry name" value="NPHP3-like_N"/>
</dbReference>
<reference evidence="6" key="1">
    <citation type="submission" date="2020-01" db="EMBL/GenBank/DDBJ databases">
        <authorList>
            <consortium name="DOE Joint Genome Institute"/>
            <person name="Haridas S."/>
            <person name="Albert R."/>
            <person name="Binder M."/>
            <person name="Bloem J."/>
            <person name="Labutti K."/>
            <person name="Salamov A."/>
            <person name="Andreopoulos B."/>
            <person name="Baker S.E."/>
            <person name="Barry K."/>
            <person name="Bills G."/>
            <person name="Bluhm B.H."/>
            <person name="Cannon C."/>
            <person name="Castanera R."/>
            <person name="Culley D.E."/>
            <person name="Daum C."/>
            <person name="Ezra D."/>
            <person name="Gonzalez J.B."/>
            <person name="Henrissat B."/>
            <person name="Kuo A."/>
            <person name="Liang C."/>
            <person name="Lipzen A."/>
            <person name="Lutzoni F."/>
            <person name="Magnuson J."/>
            <person name="Mondo S."/>
            <person name="Nolan M."/>
            <person name="Ohm R."/>
            <person name="Pangilinan J."/>
            <person name="Park H.-J."/>
            <person name="Ramirez L."/>
            <person name="Alfaro M."/>
            <person name="Sun H."/>
            <person name="Tritt A."/>
            <person name="Yoshinaga Y."/>
            <person name="Zwiers L.-H."/>
            <person name="Turgeon B.G."/>
            <person name="Goodwin S.B."/>
            <person name="Spatafora J.W."/>
            <person name="Crous P.W."/>
            <person name="Grigoriev I.V."/>
        </authorList>
    </citation>
    <scope>NUCLEOTIDE SEQUENCE</scope>
    <source>
        <strain evidence="6">CBS 394.84</strain>
    </source>
</reference>
<dbReference type="InterPro" id="IPR001487">
    <property type="entry name" value="Bromodomain"/>
</dbReference>
<feature type="region of interest" description="Disordered" evidence="3">
    <location>
        <begin position="926"/>
        <end position="967"/>
    </location>
</feature>
<keyword evidence="7" id="KW-1185">Reference proteome</keyword>
<dbReference type="Pfam" id="PF24883">
    <property type="entry name" value="NPHP3_N"/>
    <property type="match status" value="1"/>
</dbReference>
<feature type="compositionally biased region" description="Polar residues" evidence="3">
    <location>
        <begin position="941"/>
        <end position="959"/>
    </location>
</feature>
<accession>A0A9P4GQE0</accession>
<feature type="compositionally biased region" description="Polar residues" evidence="3">
    <location>
        <begin position="1303"/>
        <end position="1319"/>
    </location>
</feature>
<dbReference type="Pfam" id="PF22939">
    <property type="entry name" value="WHD_GPIID"/>
    <property type="match status" value="1"/>
</dbReference>
<feature type="region of interest" description="Disordered" evidence="3">
    <location>
        <begin position="1155"/>
        <end position="1174"/>
    </location>
</feature>
<organism evidence="6 7">
    <name type="scientific">Cucurbitaria berberidis CBS 394.84</name>
    <dbReference type="NCBI Taxonomy" id="1168544"/>
    <lineage>
        <taxon>Eukaryota</taxon>
        <taxon>Fungi</taxon>
        <taxon>Dikarya</taxon>
        <taxon>Ascomycota</taxon>
        <taxon>Pezizomycotina</taxon>
        <taxon>Dothideomycetes</taxon>
        <taxon>Pleosporomycetidae</taxon>
        <taxon>Pleosporales</taxon>
        <taxon>Pleosporineae</taxon>
        <taxon>Cucurbitariaceae</taxon>
        <taxon>Cucurbitaria</taxon>
    </lineage>
</organism>
<comment type="caution">
    <text evidence="6">The sequence shown here is derived from an EMBL/GenBank/DDBJ whole genome shotgun (WGS) entry which is preliminary data.</text>
</comment>